<keyword evidence="11" id="KW-1185">Reference proteome</keyword>
<sequence>MSNVRSYAPIVKWGTDKKYKKVDDFLLRPSVEEKAMEAAARILALVKESGDKAVIDCARLYDGSNMSTRRIRVKPEEIAAAKKAVDADFKKAAAEAHGRIVAFSKNGLRDDWKMKTPKGGMLGEKFVAYDRVGAYIPGGAAPLASTALMTLTLAKVAGVKELVACSPANADGKLNPYIIYALDLAGATEIYKIGGVHAIGAMAYGTKSIKKVRKIVGPGGPYVTAAKRQVYGDVALDMVAGPSEIAVLCDASANPAYVAADLLSQAEHGTGSEKAMLITTTQKQAEAVRAEVFKQAELLSRSEPINEVLKKGMLLVVVKDMADGMKLANLFAPEHMELIVKNPDNWVDKVENAGALFIGEWTPEAVGDFAAGPSHVLPTGGTAAYFSGLTVEDFRRRVSLIHFTKEDLEDTLPVVEAFGRIETLDGHARSASIRFE</sequence>
<dbReference type="Proteomes" id="UP000366872">
    <property type="component" value="Unassembled WGS sequence"/>
</dbReference>
<dbReference type="EMBL" id="CAAHFG010000001">
    <property type="protein sequence ID" value="VGO14558.1"/>
    <property type="molecule type" value="Genomic_DNA"/>
</dbReference>
<dbReference type="CDD" id="cd06572">
    <property type="entry name" value="Histidinol_dh"/>
    <property type="match status" value="1"/>
</dbReference>
<dbReference type="PRINTS" id="PR00083">
    <property type="entry name" value="HOLDHDRGNASE"/>
</dbReference>
<feature type="binding site" evidence="7">
    <location>
        <position position="268"/>
    </location>
    <ligand>
        <name>substrate</name>
    </ligand>
</feature>
<reference evidence="10 11" key="1">
    <citation type="submission" date="2019-04" db="EMBL/GenBank/DDBJ databases">
        <authorList>
            <person name="Van Vliet M D."/>
        </authorList>
    </citation>
    <scope>NUCLEOTIDE SEQUENCE [LARGE SCALE GENOMIC DNA]</scope>
    <source>
        <strain evidence="10 11">F1</strain>
    </source>
</reference>
<dbReference type="AlphaFoldDB" id="A0A6C2U3G6"/>
<evidence type="ECO:0000256" key="4">
    <source>
        <dbReference type="ARBA" id="ARBA00023002"/>
    </source>
</evidence>
<evidence type="ECO:0000256" key="1">
    <source>
        <dbReference type="ARBA" id="ARBA00010178"/>
    </source>
</evidence>
<evidence type="ECO:0000256" key="6">
    <source>
        <dbReference type="PIRSR" id="PIRSR000099-1"/>
    </source>
</evidence>
<evidence type="ECO:0000256" key="9">
    <source>
        <dbReference type="RuleBase" id="RU004175"/>
    </source>
</evidence>
<dbReference type="Gene3D" id="3.40.50.1980">
    <property type="entry name" value="Nitrogenase molybdenum iron protein domain"/>
    <property type="match status" value="2"/>
</dbReference>
<feature type="active site" description="Proton acceptor" evidence="6">
    <location>
        <position position="335"/>
    </location>
</feature>
<evidence type="ECO:0000256" key="8">
    <source>
        <dbReference type="PIRSR" id="PIRSR000099-4"/>
    </source>
</evidence>
<dbReference type="SUPFAM" id="SSF53720">
    <property type="entry name" value="ALDH-like"/>
    <property type="match status" value="1"/>
</dbReference>
<feature type="binding site" evidence="8">
    <location>
        <position position="265"/>
    </location>
    <ligand>
        <name>Zn(2+)</name>
        <dbReference type="ChEBI" id="CHEBI:29105"/>
    </ligand>
</feature>
<feature type="binding site" evidence="7">
    <location>
        <position position="335"/>
    </location>
    <ligand>
        <name>substrate</name>
    </ligand>
</feature>
<dbReference type="Pfam" id="PF00815">
    <property type="entry name" value="Histidinol_dh"/>
    <property type="match status" value="1"/>
</dbReference>
<feature type="binding site" evidence="7">
    <location>
        <position position="265"/>
    </location>
    <ligand>
        <name>substrate</name>
    </ligand>
</feature>
<gene>
    <name evidence="10" type="primary">hisD</name>
    <name evidence="10" type="ORF">PDESU_03121</name>
</gene>
<evidence type="ECO:0000256" key="2">
    <source>
        <dbReference type="ARBA" id="ARBA00022723"/>
    </source>
</evidence>
<feature type="binding site" evidence="7">
    <location>
        <position position="368"/>
    </location>
    <ligand>
        <name>substrate</name>
    </ligand>
</feature>
<dbReference type="PANTHER" id="PTHR21256">
    <property type="entry name" value="HISTIDINOL DEHYDROGENASE HDH"/>
    <property type="match status" value="1"/>
</dbReference>
<evidence type="ECO:0000256" key="7">
    <source>
        <dbReference type="PIRSR" id="PIRSR000099-3"/>
    </source>
</evidence>
<dbReference type="PIRSF" id="PIRSF000099">
    <property type="entry name" value="Histidinol_dh"/>
    <property type="match status" value="1"/>
</dbReference>
<dbReference type="InterPro" id="IPR016161">
    <property type="entry name" value="Ald_DH/histidinol_DH"/>
</dbReference>
<organism evidence="10 11">
    <name type="scientific">Pontiella desulfatans</name>
    <dbReference type="NCBI Taxonomy" id="2750659"/>
    <lineage>
        <taxon>Bacteria</taxon>
        <taxon>Pseudomonadati</taxon>
        <taxon>Kiritimatiellota</taxon>
        <taxon>Kiritimatiellia</taxon>
        <taxon>Kiritimatiellales</taxon>
        <taxon>Pontiellaceae</taxon>
        <taxon>Pontiella</taxon>
    </lineage>
</organism>
<dbReference type="GO" id="GO:0046872">
    <property type="term" value="F:metal ion binding"/>
    <property type="evidence" value="ECO:0007669"/>
    <property type="project" value="UniProtKB-KW"/>
</dbReference>
<proteinExistence type="inferred from homology"/>
<dbReference type="GO" id="GO:0004399">
    <property type="term" value="F:histidinol dehydrogenase activity"/>
    <property type="evidence" value="ECO:0007669"/>
    <property type="project" value="InterPro"/>
</dbReference>
<feature type="binding site" evidence="7">
    <location>
        <position position="422"/>
    </location>
    <ligand>
        <name>substrate</name>
    </ligand>
</feature>
<evidence type="ECO:0000256" key="5">
    <source>
        <dbReference type="PIRNR" id="PIRNR000099"/>
    </source>
</evidence>
<comment type="cofactor">
    <cofactor evidence="8">
        <name>Zn(2+)</name>
        <dbReference type="ChEBI" id="CHEBI:29105"/>
    </cofactor>
    <text evidence="8">Binds 1 zinc ion per subunit.</text>
</comment>
<feature type="binding site" evidence="8">
    <location>
        <position position="268"/>
    </location>
    <ligand>
        <name>Zn(2+)</name>
        <dbReference type="ChEBI" id="CHEBI:29105"/>
    </ligand>
</feature>
<evidence type="ECO:0000313" key="11">
    <source>
        <dbReference type="Proteomes" id="UP000366872"/>
    </source>
</evidence>
<name>A0A6C2U3G6_PONDE</name>
<protein>
    <submittedName>
        <fullName evidence="10">Histidinol dehydrogenase</fullName>
    </submittedName>
</protein>
<dbReference type="Gene3D" id="1.20.5.1300">
    <property type="match status" value="1"/>
</dbReference>
<evidence type="ECO:0000313" key="10">
    <source>
        <dbReference type="EMBL" id="VGO14558.1"/>
    </source>
</evidence>
<feature type="binding site" evidence="7">
    <location>
        <position position="427"/>
    </location>
    <ligand>
        <name>substrate</name>
    </ligand>
</feature>
<evidence type="ECO:0000256" key="3">
    <source>
        <dbReference type="ARBA" id="ARBA00022833"/>
    </source>
</evidence>
<dbReference type="GO" id="GO:0005829">
    <property type="term" value="C:cytosol"/>
    <property type="evidence" value="ECO:0007669"/>
    <property type="project" value="TreeGrafter"/>
</dbReference>
<feature type="active site" description="Proton acceptor" evidence="6">
    <location>
        <position position="334"/>
    </location>
</feature>
<dbReference type="NCBIfam" id="TIGR00069">
    <property type="entry name" value="hisD"/>
    <property type="match status" value="1"/>
</dbReference>
<dbReference type="GO" id="GO:0051287">
    <property type="term" value="F:NAD binding"/>
    <property type="evidence" value="ECO:0007669"/>
    <property type="project" value="InterPro"/>
</dbReference>
<dbReference type="GO" id="GO:0000105">
    <property type="term" value="P:L-histidine biosynthetic process"/>
    <property type="evidence" value="ECO:0007669"/>
    <property type="project" value="InterPro"/>
</dbReference>
<dbReference type="InterPro" id="IPR022695">
    <property type="entry name" value="Histidinol_DH_monofunct"/>
</dbReference>
<feature type="binding site" evidence="7">
    <location>
        <position position="243"/>
    </location>
    <ligand>
        <name>substrate</name>
    </ligand>
</feature>
<comment type="similarity">
    <text evidence="1 5 9">Belongs to the histidinol dehydrogenase family.</text>
</comment>
<accession>A0A6C2U3G6</accession>
<feature type="binding site" evidence="8">
    <location>
        <position position="368"/>
    </location>
    <ligand>
        <name>Zn(2+)</name>
        <dbReference type="ChEBI" id="CHEBI:29105"/>
    </ligand>
</feature>
<dbReference type="InterPro" id="IPR012131">
    <property type="entry name" value="Hstdl_DH"/>
</dbReference>
<keyword evidence="3 8" id="KW-0862">Zinc</keyword>
<dbReference type="PANTHER" id="PTHR21256:SF2">
    <property type="entry name" value="HISTIDINE BIOSYNTHESIS TRIFUNCTIONAL PROTEIN"/>
    <property type="match status" value="1"/>
</dbReference>
<dbReference type="RefSeq" id="WP_136080030.1">
    <property type="nucleotide sequence ID" value="NZ_CAAHFG010000001.1"/>
</dbReference>
<keyword evidence="4 5" id="KW-0560">Oxidoreductase</keyword>
<dbReference type="FunFam" id="3.40.50.1980:FF:000001">
    <property type="entry name" value="Histidinol dehydrogenase"/>
    <property type="match status" value="1"/>
</dbReference>
<feature type="binding site" evidence="8">
    <location>
        <position position="427"/>
    </location>
    <ligand>
        <name>Zn(2+)</name>
        <dbReference type="ChEBI" id="CHEBI:29105"/>
    </ligand>
</feature>
<keyword evidence="2 8" id="KW-0479">Metal-binding</keyword>